<feature type="compositionally biased region" description="Polar residues" evidence="1">
    <location>
        <begin position="206"/>
        <end position="217"/>
    </location>
</feature>
<feature type="transmembrane region" description="Helical" evidence="2">
    <location>
        <begin position="221"/>
        <end position="246"/>
    </location>
</feature>
<dbReference type="EMBL" id="PVNL01000109">
    <property type="protein sequence ID" value="PRQ03181.1"/>
    <property type="molecule type" value="Genomic_DNA"/>
</dbReference>
<evidence type="ECO:0008006" key="5">
    <source>
        <dbReference type="Google" id="ProtNLM"/>
    </source>
</evidence>
<feature type="compositionally biased region" description="Acidic residues" evidence="1">
    <location>
        <begin position="184"/>
        <end position="196"/>
    </location>
</feature>
<dbReference type="Gene3D" id="1.25.40.10">
    <property type="entry name" value="Tetratricopeptide repeat domain"/>
    <property type="match status" value="1"/>
</dbReference>
<sequence length="336" mass="34469">MPAPEYASIHPLLVGPRPLRARVSGLSRLVAVSAGIGLIALSVAPQPAAATDSAPAEDQAGPDEAPVDPNLAKAEALFREGQAKYETADYAGAVDLWTSAYALVDSSTENASIKALLIYNLAQAHLKAFDLNKDKIHLKQALQLLQSFQSNLSLLYDDQALLDAESSKVAGRIDEVEGLLAELEDSEREPAADPDEAPAATVEPAQDQSPADANTRSGTPLIAAGGTVIGLGALFGVAGIVGGLMASNANDISDLEPDDLAGREDRFASGRAGNTMLIVGSVGAGVLVPTGIALIVVGALRNKKNDDRRAAALPRLVPSVGGVWGGGGGVTISGRF</sequence>
<evidence type="ECO:0000313" key="3">
    <source>
        <dbReference type="EMBL" id="PRQ03181.1"/>
    </source>
</evidence>
<name>A0A2S9YDU4_9BACT</name>
<evidence type="ECO:0000256" key="2">
    <source>
        <dbReference type="SAM" id="Phobius"/>
    </source>
</evidence>
<comment type="caution">
    <text evidence="3">The sequence shown here is derived from an EMBL/GenBank/DDBJ whole genome shotgun (WGS) entry which is preliminary data.</text>
</comment>
<proteinExistence type="predicted"/>
<keyword evidence="2" id="KW-1133">Transmembrane helix</keyword>
<accession>A0A2S9YDU4</accession>
<evidence type="ECO:0000313" key="4">
    <source>
        <dbReference type="Proteomes" id="UP000238823"/>
    </source>
</evidence>
<evidence type="ECO:0000256" key="1">
    <source>
        <dbReference type="SAM" id="MobiDB-lite"/>
    </source>
</evidence>
<keyword evidence="2" id="KW-0472">Membrane</keyword>
<reference evidence="3 4" key="1">
    <citation type="submission" date="2018-03" db="EMBL/GenBank/DDBJ databases">
        <title>Draft Genome Sequences of the Obligatory Marine Myxobacteria Enhygromyxa salina SWB007.</title>
        <authorList>
            <person name="Poehlein A."/>
            <person name="Moghaddam J.A."/>
            <person name="Harms H."/>
            <person name="Alanjari M."/>
            <person name="Koenig G.M."/>
            <person name="Daniel R."/>
            <person name="Schaeberle T.F."/>
        </authorList>
    </citation>
    <scope>NUCLEOTIDE SEQUENCE [LARGE SCALE GENOMIC DNA]</scope>
    <source>
        <strain evidence="3 4">SWB007</strain>
    </source>
</reference>
<organism evidence="3 4">
    <name type="scientific">Enhygromyxa salina</name>
    <dbReference type="NCBI Taxonomy" id="215803"/>
    <lineage>
        <taxon>Bacteria</taxon>
        <taxon>Pseudomonadati</taxon>
        <taxon>Myxococcota</taxon>
        <taxon>Polyangia</taxon>
        <taxon>Nannocystales</taxon>
        <taxon>Nannocystaceae</taxon>
        <taxon>Enhygromyxa</taxon>
    </lineage>
</organism>
<feature type="region of interest" description="Disordered" evidence="1">
    <location>
        <begin position="184"/>
        <end position="217"/>
    </location>
</feature>
<dbReference type="Proteomes" id="UP000238823">
    <property type="component" value="Unassembled WGS sequence"/>
</dbReference>
<dbReference type="AlphaFoldDB" id="A0A2S9YDU4"/>
<feature type="transmembrane region" description="Helical" evidence="2">
    <location>
        <begin position="276"/>
        <end position="300"/>
    </location>
</feature>
<protein>
    <recommendedName>
        <fullName evidence="5">Tetratricopeptide repeat protein</fullName>
    </recommendedName>
</protein>
<dbReference type="InterPro" id="IPR011990">
    <property type="entry name" value="TPR-like_helical_dom_sf"/>
</dbReference>
<keyword evidence="2" id="KW-0812">Transmembrane</keyword>
<gene>
    <name evidence="3" type="ORF">ENSA7_53210</name>
</gene>